<evidence type="ECO:0000313" key="16">
    <source>
        <dbReference type="EMBL" id="JAS12420.1"/>
    </source>
</evidence>
<keyword evidence="9 14" id="KW-0560">Oxidoreductase</keyword>
<comment type="subcellular location">
    <subcellularLocation>
        <location evidence="3">Endoplasmic reticulum membrane</location>
        <topology evidence="3">Peripheral membrane protein</topology>
    </subcellularLocation>
    <subcellularLocation>
        <location evidence="2">Microsome membrane</location>
        <topology evidence="2">Peripheral membrane protein</topology>
    </subcellularLocation>
</comment>
<feature type="binding site" description="axial binding residue" evidence="13">
    <location>
        <position position="478"/>
    </location>
    <ligand>
        <name>heme</name>
        <dbReference type="ChEBI" id="CHEBI:30413"/>
    </ligand>
    <ligandPart>
        <name>Fe</name>
        <dbReference type="ChEBI" id="CHEBI:18248"/>
    </ligandPart>
</feature>
<dbReference type="PROSITE" id="PS00086">
    <property type="entry name" value="CYTOCHROME_P450"/>
    <property type="match status" value="1"/>
</dbReference>
<evidence type="ECO:0000256" key="12">
    <source>
        <dbReference type="ARBA" id="ARBA00023136"/>
    </source>
</evidence>
<dbReference type="GO" id="GO:0016705">
    <property type="term" value="F:oxidoreductase activity, acting on paired donors, with incorporation or reduction of molecular oxygen"/>
    <property type="evidence" value="ECO:0007669"/>
    <property type="project" value="InterPro"/>
</dbReference>
<accession>A0A1B6CGE4</accession>
<feature type="transmembrane region" description="Helical" evidence="15">
    <location>
        <begin position="12"/>
        <end position="34"/>
    </location>
</feature>
<dbReference type="EMBL" id="GEDC01019823">
    <property type="protein sequence ID" value="JAS17475.1"/>
    <property type="molecule type" value="Transcribed_RNA"/>
</dbReference>
<keyword evidence="5 13" id="KW-0349">Heme</keyword>
<dbReference type="AlphaFoldDB" id="A0A1B6CGE4"/>
<keyword evidence="12 15" id="KW-0472">Membrane</keyword>
<evidence type="ECO:0000256" key="2">
    <source>
        <dbReference type="ARBA" id="ARBA00004174"/>
    </source>
</evidence>
<comment type="similarity">
    <text evidence="4 14">Belongs to the cytochrome P450 family.</text>
</comment>
<evidence type="ECO:0000256" key="10">
    <source>
        <dbReference type="ARBA" id="ARBA00023004"/>
    </source>
</evidence>
<evidence type="ECO:0000256" key="14">
    <source>
        <dbReference type="RuleBase" id="RU000461"/>
    </source>
</evidence>
<evidence type="ECO:0000256" key="5">
    <source>
        <dbReference type="ARBA" id="ARBA00022617"/>
    </source>
</evidence>
<evidence type="ECO:0000256" key="3">
    <source>
        <dbReference type="ARBA" id="ARBA00004406"/>
    </source>
</evidence>
<dbReference type="PRINTS" id="PR00463">
    <property type="entry name" value="EP450I"/>
</dbReference>
<dbReference type="InterPro" id="IPR001128">
    <property type="entry name" value="Cyt_P450"/>
</dbReference>
<dbReference type="GO" id="GO:0004497">
    <property type="term" value="F:monooxygenase activity"/>
    <property type="evidence" value="ECO:0007669"/>
    <property type="project" value="UniProtKB-KW"/>
</dbReference>
<dbReference type="CDD" id="cd11056">
    <property type="entry name" value="CYP6-like"/>
    <property type="match status" value="1"/>
</dbReference>
<keyword evidence="10 13" id="KW-0408">Iron</keyword>
<dbReference type="PRINTS" id="PR00385">
    <property type="entry name" value="P450"/>
</dbReference>
<dbReference type="EMBL" id="GEDC01024878">
    <property type="protein sequence ID" value="JAS12420.1"/>
    <property type="molecule type" value="Transcribed_RNA"/>
</dbReference>
<dbReference type="PANTHER" id="PTHR24292:SF100">
    <property type="entry name" value="CYTOCHROME P450 6A16, ISOFORM B-RELATED"/>
    <property type="match status" value="1"/>
</dbReference>
<evidence type="ECO:0000313" key="17">
    <source>
        <dbReference type="EMBL" id="JAS17475.1"/>
    </source>
</evidence>
<reference evidence="16" key="1">
    <citation type="submission" date="2015-12" db="EMBL/GenBank/DDBJ databases">
        <title>De novo transcriptome assembly of four potential Pierce s Disease insect vectors from Arizona vineyards.</title>
        <authorList>
            <person name="Tassone E.E."/>
        </authorList>
    </citation>
    <scope>NUCLEOTIDE SEQUENCE</scope>
</reference>
<keyword evidence="8" id="KW-0492">Microsome</keyword>
<evidence type="ECO:0000256" key="4">
    <source>
        <dbReference type="ARBA" id="ARBA00010617"/>
    </source>
</evidence>
<protein>
    <recommendedName>
        <fullName evidence="18">Cytochrome P450</fullName>
    </recommendedName>
</protein>
<evidence type="ECO:0000256" key="8">
    <source>
        <dbReference type="ARBA" id="ARBA00022848"/>
    </source>
</evidence>
<dbReference type="SUPFAM" id="SSF48264">
    <property type="entry name" value="Cytochrome P450"/>
    <property type="match status" value="1"/>
</dbReference>
<proteinExistence type="inferred from homology"/>
<evidence type="ECO:0000256" key="15">
    <source>
        <dbReference type="SAM" id="Phobius"/>
    </source>
</evidence>
<gene>
    <name evidence="16" type="ORF">g.23125</name>
    <name evidence="17" type="ORF">g.23133</name>
</gene>
<evidence type="ECO:0000256" key="9">
    <source>
        <dbReference type="ARBA" id="ARBA00023002"/>
    </source>
</evidence>
<evidence type="ECO:0000256" key="6">
    <source>
        <dbReference type="ARBA" id="ARBA00022723"/>
    </source>
</evidence>
<evidence type="ECO:0000256" key="11">
    <source>
        <dbReference type="ARBA" id="ARBA00023033"/>
    </source>
</evidence>
<evidence type="ECO:0000256" key="1">
    <source>
        <dbReference type="ARBA" id="ARBA00001971"/>
    </source>
</evidence>
<evidence type="ECO:0000256" key="7">
    <source>
        <dbReference type="ARBA" id="ARBA00022824"/>
    </source>
</evidence>
<name>A0A1B6CGE4_9HEMI</name>
<dbReference type="PANTHER" id="PTHR24292">
    <property type="entry name" value="CYTOCHROME P450"/>
    <property type="match status" value="1"/>
</dbReference>
<dbReference type="InterPro" id="IPR036396">
    <property type="entry name" value="Cyt_P450_sf"/>
</dbReference>
<dbReference type="InterPro" id="IPR017972">
    <property type="entry name" value="Cyt_P450_CS"/>
</dbReference>
<evidence type="ECO:0008006" key="18">
    <source>
        <dbReference type="Google" id="ProtNLM"/>
    </source>
</evidence>
<sequence>MGYIFDFVAVDYFLLASFILVSLYWFSTSTFGYWKQRGIPYIKPIPIFGNIRLQVLGVKPVVLLNQDLYTELRQHGFGGFFQMKTPTLMVTDPELVERVMVKDFQHFYDRGISVDAHRDPLTSNLFFLEGRAWRDLRHKLTPTFSTGKLKAMFDQIGACSDKLVRYIEEGRHEPIDVCKVSGDFAFDVIASCAFGLQFDSDDPINAELRRIISSLTSPSAKALLKQMVFIFSPALANMIGLKVFPKTMDDLLINLVRSTIKYREDNNVKRSDFLQLMLNVRKKEESGRVDRMEEEAQPEDDVINQMTHAKVGDDGGTENKEEVLMSDAVMAANSLVFFLAGSDTVSNTISYVLLCLAQNPEVQDKVHAEITALTQQHGGKWSYQAVREMLYLEQVIQETVRLYPLVFQLLRVCTKSYRIPGTDVIIDKGTQVTVPVYSIHHDPNNYASPEKFDPERFEGNNFKPSGKYLPFGDGPRICIAMRFGVLEVKVVLARLISQFSVKLNNKTKTPLEFTNSPNSLIAKDGIWIDFVKRL</sequence>
<dbReference type="InterPro" id="IPR050476">
    <property type="entry name" value="Insect_CytP450_Detox"/>
</dbReference>
<keyword evidence="11 14" id="KW-0503">Monooxygenase</keyword>
<evidence type="ECO:0000256" key="13">
    <source>
        <dbReference type="PIRSR" id="PIRSR602401-1"/>
    </source>
</evidence>
<keyword evidence="15" id="KW-0812">Transmembrane</keyword>
<organism evidence="16">
    <name type="scientific">Clastoptera arizonana</name>
    <name type="common">Arizona spittle bug</name>
    <dbReference type="NCBI Taxonomy" id="38151"/>
    <lineage>
        <taxon>Eukaryota</taxon>
        <taxon>Metazoa</taxon>
        <taxon>Ecdysozoa</taxon>
        <taxon>Arthropoda</taxon>
        <taxon>Hexapoda</taxon>
        <taxon>Insecta</taxon>
        <taxon>Pterygota</taxon>
        <taxon>Neoptera</taxon>
        <taxon>Paraneoptera</taxon>
        <taxon>Hemiptera</taxon>
        <taxon>Auchenorrhyncha</taxon>
        <taxon>Cercopoidea</taxon>
        <taxon>Clastopteridae</taxon>
        <taxon>Clastoptera</taxon>
    </lineage>
</organism>
<comment type="cofactor">
    <cofactor evidence="1 13">
        <name>heme</name>
        <dbReference type="ChEBI" id="CHEBI:30413"/>
    </cofactor>
</comment>
<keyword evidence="15" id="KW-1133">Transmembrane helix</keyword>
<keyword evidence="6 13" id="KW-0479">Metal-binding</keyword>
<dbReference type="GO" id="GO:0005789">
    <property type="term" value="C:endoplasmic reticulum membrane"/>
    <property type="evidence" value="ECO:0007669"/>
    <property type="project" value="UniProtKB-SubCell"/>
</dbReference>
<keyword evidence="7" id="KW-0256">Endoplasmic reticulum</keyword>
<dbReference type="Pfam" id="PF00067">
    <property type="entry name" value="p450"/>
    <property type="match status" value="1"/>
</dbReference>
<dbReference type="GO" id="GO:0005506">
    <property type="term" value="F:iron ion binding"/>
    <property type="evidence" value="ECO:0007669"/>
    <property type="project" value="InterPro"/>
</dbReference>
<dbReference type="Gene3D" id="1.10.630.10">
    <property type="entry name" value="Cytochrome P450"/>
    <property type="match status" value="1"/>
</dbReference>
<dbReference type="GO" id="GO:0020037">
    <property type="term" value="F:heme binding"/>
    <property type="evidence" value="ECO:0007669"/>
    <property type="project" value="InterPro"/>
</dbReference>
<dbReference type="InterPro" id="IPR002401">
    <property type="entry name" value="Cyt_P450_E_grp-I"/>
</dbReference>